<sequence length="133" mass="13247">MNVQSRAGSSAEVSTGIKLLAGVMGLCACALAGFGFVAAIVPAPGEGTGPTLFVTALVLGMGVGMLVLAAGLWLGTSWAWTCGCILYAGSAFGGLSTGIRSAGLPVLAGGIVSGLIAAYLYREREQFGIEFGQ</sequence>
<keyword evidence="1" id="KW-0812">Transmembrane</keyword>
<protein>
    <recommendedName>
        <fullName evidence="4">SPW repeat-containing protein</fullName>
    </recommendedName>
</protein>
<name>A0A1I6P726_9EURY</name>
<proteinExistence type="predicted"/>
<feature type="transmembrane region" description="Helical" evidence="1">
    <location>
        <begin position="20"/>
        <end position="40"/>
    </location>
</feature>
<dbReference type="RefSeq" id="WP_092900766.1">
    <property type="nucleotide sequence ID" value="NZ_FOZS01000001.1"/>
</dbReference>
<evidence type="ECO:0008006" key="4">
    <source>
        <dbReference type="Google" id="ProtNLM"/>
    </source>
</evidence>
<keyword evidence="3" id="KW-1185">Reference proteome</keyword>
<dbReference type="OrthoDB" id="170107at2157"/>
<dbReference type="Proteomes" id="UP000199199">
    <property type="component" value="Unassembled WGS sequence"/>
</dbReference>
<dbReference type="AlphaFoldDB" id="A0A1I6P726"/>
<keyword evidence="1" id="KW-1133">Transmembrane helix</keyword>
<organism evidence="2 3">
    <name type="scientific">Halostagnicola kamekurae</name>
    <dbReference type="NCBI Taxonomy" id="619731"/>
    <lineage>
        <taxon>Archaea</taxon>
        <taxon>Methanobacteriati</taxon>
        <taxon>Methanobacteriota</taxon>
        <taxon>Stenosarchaea group</taxon>
        <taxon>Halobacteria</taxon>
        <taxon>Halobacteriales</taxon>
        <taxon>Natrialbaceae</taxon>
        <taxon>Halostagnicola</taxon>
    </lineage>
</organism>
<reference evidence="3" key="1">
    <citation type="submission" date="2016-10" db="EMBL/GenBank/DDBJ databases">
        <authorList>
            <person name="Varghese N."/>
            <person name="Submissions S."/>
        </authorList>
    </citation>
    <scope>NUCLEOTIDE SEQUENCE [LARGE SCALE GENOMIC DNA]</scope>
    <source>
        <strain evidence="3">DSM 22427</strain>
    </source>
</reference>
<feature type="transmembrane region" description="Helical" evidence="1">
    <location>
        <begin position="102"/>
        <end position="121"/>
    </location>
</feature>
<feature type="transmembrane region" description="Helical" evidence="1">
    <location>
        <begin position="78"/>
        <end position="95"/>
    </location>
</feature>
<feature type="transmembrane region" description="Helical" evidence="1">
    <location>
        <begin position="52"/>
        <end position="72"/>
    </location>
</feature>
<dbReference type="PROSITE" id="PS51257">
    <property type="entry name" value="PROKAR_LIPOPROTEIN"/>
    <property type="match status" value="1"/>
</dbReference>
<keyword evidence="1" id="KW-0472">Membrane</keyword>
<accession>A0A1I6P726</accession>
<evidence type="ECO:0000313" key="3">
    <source>
        <dbReference type="Proteomes" id="UP000199199"/>
    </source>
</evidence>
<evidence type="ECO:0000256" key="1">
    <source>
        <dbReference type="SAM" id="Phobius"/>
    </source>
</evidence>
<gene>
    <name evidence="2" type="ORF">SAMN04488556_0365</name>
</gene>
<dbReference type="EMBL" id="FOZS01000001">
    <property type="protein sequence ID" value="SFS35981.1"/>
    <property type="molecule type" value="Genomic_DNA"/>
</dbReference>
<evidence type="ECO:0000313" key="2">
    <source>
        <dbReference type="EMBL" id="SFS35981.1"/>
    </source>
</evidence>